<evidence type="ECO:0000256" key="6">
    <source>
        <dbReference type="ARBA" id="ARBA00023033"/>
    </source>
</evidence>
<dbReference type="Proteomes" id="UP000700059">
    <property type="component" value="Unassembled WGS sequence"/>
</dbReference>
<comment type="similarity">
    <text evidence="1 7">Belongs to the cytochrome P450 family.</text>
</comment>
<dbReference type="Pfam" id="PF00067">
    <property type="entry name" value="p450"/>
    <property type="match status" value="1"/>
</dbReference>
<dbReference type="SUPFAM" id="SSF48264">
    <property type="entry name" value="Cytochrome P450"/>
    <property type="match status" value="1"/>
</dbReference>
<keyword evidence="6 7" id="KW-0503">Monooxygenase</keyword>
<dbReference type="InterPro" id="IPR001128">
    <property type="entry name" value="Cyt_P450"/>
</dbReference>
<gene>
    <name evidence="8" type="ORF">K4G57_03350</name>
</gene>
<evidence type="ECO:0000313" key="8">
    <source>
        <dbReference type="EMBL" id="MBX7490504.1"/>
    </source>
</evidence>
<organism evidence="8 9">
    <name type="scientific">Helicobacter turcicus</name>
    <dbReference type="NCBI Taxonomy" id="2867412"/>
    <lineage>
        <taxon>Bacteria</taxon>
        <taxon>Pseudomonadati</taxon>
        <taxon>Campylobacterota</taxon>
        <taxon>Epsilonproteobacteria</taxon>
        <taxon>Campylobacterales</taxon>
        <taxon>Helicobacteraceae</taxon>
        <taxon>Helicobacter</taxon>
    </lineage>
</organism>
<dbReference type="PANTHER" id="PTHR24291">
    <property type="entry name" value="CYTOCHROME P450 FAMILY 4"/>
    <property type="match status" value="1"/>
</dbReference>
<dbReference type="InterPro" id="IPR017972">
    <property type="entry name" value="Cyt_P450_CS"/>
</dbReference>
<comment type="caution">
    <text evidence="8">The sequence shown here is derived from an EMBL/GenBank/DDBJ whole genome shotgun (WGS) entry which is preliminary data.</text>
</comment>
<accession>A0ABS7JM92</accession>
<keyword evidence="2 7" id="KW-0349">Heme</keyword>
<evidence type="ECO:0000256" key="3">
    <source>
        <dbReference type="ARBA" id="ARBA00022723"/>
    </source>
</evidence>
<dbReference type="RefSeq" id="WP_221531765.1">
    <property type="nucleotide sequence ID" value="NZ_JAIGYP010000003.1"/>
</dbReference>
<name>A0ABS7JM92_9HELI</name>
<dbReference type="InterPro" id="IPR036396">
    <property type="entry name" value="Cyt_P450_sf"/>
</dbReference>
<evidence type="ECO:0000256" key="4">
    <source>
        <dbReference type="ARBA" id="ARBA00023002"/>
    </source>
</evidence>
<proteinExistence type="inferred from homology"/>
<keyword evidence="5 7" id="KW-0408">Iron</keyword>
<evidence type="ECO:0000256" key="7">
    <source>
        <dbReference type="RuleBase" id="RU000461"/>
    </source>
</evidence>
<dbReference type="PRINTS" id="PR00385">
    <property type="entry name" value="P450"/>
</dbReference>
<keyword evidence="3 7" id="KW-0479">Metal-binding</keyword>
<dbReference type="EMBL" id="JAIGYQ010000003">
    <property type="protein sequence ID" value="MBX7490504.1"/>
    <property type="molecule type" value="Genomic_DNA"/>
</dbReference>
<sequence>MGQCPFHPKPYKTKASTLATFLFKRRSWLDGLYERSYKMMMGRVKMPGFDLYVVNDPEQVRRIMVEDVKNFPKSQLLHELLEPLLGASIFTTNDKVWKKQRELLRPSFEMTRVSKVFNLMRDATDDMMTKLTNYQNGAIVEVDEIMTFVTADVIFRTILSSKLDEQKGKLVLEAFETVQEETTKTALREMFCFPKWLSRFLGENKRLKAASVIRKILSDIIQPRYNNAQNDIGKYEDILSSLLQVVDAETNQKFTFEEILDQVSMLFLAGHETTASSLTWTLYILSISPKEQQKAYEEIIKVVGNGVFEIEHIKEMKYVANVFKEALRLYPPVGFFARETREDRKMRDKLIKKGSGVVVAPWLIHRHEKFWKNPHTFDPTRHENKDNIKKDTYMPFGMGERICIGQGFAMQESVLILANILRKYELELEENFVPDIVGRLTIRSANGMRIKFTKREQCEKN</sequence>
<dbReference type="InterPro" id="IPR050196">
    <property type="entry name" value="Cytochrome_P450_Monoox"/>
</dbReference>
<protein>
    <submittedName>
        <fullName evidence="8">Cytochrome P450</fullName>
    </submittedName>
</protein>
<dbReference type="Gene3D" id="1.10.630.10">
    <property type="entry name" value="Cytochrome P450"/>
    <property type="match status" value="1"/>
</dbReference>
<evidence type="ECO:0000256" key="2">
    <source>
        <dbReference type="ARBA" id="ARBA00022617"/>
    </source>
</evidence>
<evidence type="ECO:0000313" key="9">
    <source>
        <dbReference type="Proteomes" id="UP000700059"/>
    </source>
</evidence>
<dbReference type="PROSITE" id="PS00086">
    <property type="entry name" value="CYTOCHROME_P450"/>
    <property type="match status" value="1"/>
</dbReference>
<dbReference type="PRINTS" id="PR00463">
    <property type="entry name" value="EP450I"/>
</dbReference>
<keyword evidence="4 7" id="KW-0560">Oxidoreductase</keyword>
<evidence type="ECO:0000256" key="1">
    <source>
        <dbReference type="ARBA" id="ARBA00010617"/>
    </source>
</evidence>
<dbReference type="InterPro" id="IPR002401">
    <property type="entry name" value="Cyt_P450_E_grp-I"/>
</dbReference>
<reference evidence="8 9" key="1">
    <citation type="submission" date="2021-08" db="EMBL/GenBank/DDBJ databases">
        <title>Helicobacter spp. isolated from feces of Anatolian Ground Squirrel (Spermophilus xanthoprymnus) in Turkey.</title>
        <authorList>
            <person name="Aydin F."/>
            <person name="Abay S."/>
            <person name="Kayman T."/>
            <person name="Karakaya E."/>
            <person name="Saticioglu I.B."/>
        </authorList>
    </citation>
    <scope>NUCLEOTIDE SEQUENCE [LARGE SCALE GENOMIC DNA]</scope>
    <source>
        <strain evidence="8 9">Faydin-H70</strain>
    </source>
</reference>
<keyword evidence="9" id="KW-1185">Reference proteome</keyword>
<evidence type="ECO:0000256" key="5">
    <source>
        <dbReference type="ARBA" id="ARBA00023004"/>
    </source>
</evidence>
<dbReference type="PANTHER" id="PTHR24291:SF50">
    <property type="entry name" value="BIFUNCTIONAL ALBAFLAVENONE MONOOXYGENASE_TERPENE SYNTHASE"/>
    <property type="match status" value="1"/>
</dbReference>